<reference evidence="3 4" key="1">
    <citation type="submission" date="2013-02" db="EMBL/GenBank/DDBJ databases">
        <title>The Genome Sequence of Enterococcus phoeniculicola BAA-412.</title>
        <authorList>
            <consortium name="The Broad Institute Genome Sequencing Platform"/>
            <consortium name="The Broad Institute Genome Sequencing Center for Infectious Disease"/>
            <person name="Earl A.M."/>
            <person name="Gilmore M.S."/>
            <person name="Lebreton F."/>
            <person name="Walker B."/>
            <person name="Young S.K."/>
            <person name="Zeng Q."/>
            <person name="Gargeya S."/>
            <person name="Fitzgerald M."/>
            <person name="Haas B."/>
            <person name="Abouelleil A."/>
            <person name="Alvarado L."/>
            <person name="Arachchi H.M."/>
            <person name="Berlin A.M."/>
            <person name="Chapman S.B."/>
            <person name="Dewar J."/>
            <person name="Goldberg J."/>
            <person name="Griggs A."/>
            <person name="Gujja S."/>
            <person name="Hansen M."/>
            <person name="Howarth C."/>
            <person name="Imamovic A."/>
            <person name="Larimer J."/>
            <person name="McCowan C."/>
            <person name="Murphy C."/>
            <person name="Neiman D."/>
            <person name="Pearson M."/>
            <person name="Priest M."/>
            <person name="Roberts A."/>
            <person name="Saif S."/>
            <person name="Shea T."/>
            <person name="Sisk P."/>
            <person name="Sykes S."/>
            <person name="Wortman J."/>
            <person name="Nusbaum C."/>
            <person name="Birren B."/>
        </authorList>
    </citation>
    <scope>NUCLEOTIDE SEQUENCE [LARGE SCALE GENOMIC DNA]</scope>
    <source>
        <strain evidence="3 4">ATCC BAA-412</strain>
    </source>
</reference>
<gene>
    <name evidence="3" type="ORF">UC3_01105</name>
</gene>
<organism evidence="3 4">
    <name type="scientific">Enterococcus phoeniculicola ATCC BAA-412</name>
    <dbReference type="NCBI Taxonomy" id="1158610"/>
    <lineage>
        <taxon>Bacteria</taxon>
        <taxon>Bacillati</taxon>
        <taxon>Bacillota</taxon>
        <taxon>Bacilli</taxon>
        <taxon>Lactobacillales</taxon>
        <taxon>Enterococcaceae</taxon>
        <taxon>Enterococcus</taxon>
    </lineage>
</organism>
<keyword evidence="2" id="KW-1133">Transmembrane helix</keyword>
<dbReference type="PATRIC" id="fig|1158610.3.peg.1082"/>
<dbReference type="AlphaFoldDB" id="R3TXF4"/>
<proteinExistence type="predicted"/>
<accession>R3TXF4</accession>
<dbReference type="EMBL" id="AJAT01000011">
    <property type="protein sequence ID" value="EOL46299.1"/>
    <property type="molecule type" value="Genomic_DNA"/>
</dbReference>
<evidence type="ECO:0000256" key="2">
    <source>
        <dbReference type="SAM" id="Phobius"/>
    </source>
</evidence>
<feature type="region of interest" description="Disordered" evidence="1">
    <location>
        <begin position="33"/>
        <end position="55"/>
    </location>
</feature>
<protein>
    <submittedName>
        <fullName evidence="3">Uncharacterized protein</fullName>
    </submittedName>
</protein>
<keyword evidence="2" id="KW-0472">Membrane</keyword>
<dbReference type="RefSeq" id="WP_010767776.1">
    <property type="nucleotide sequence ID" value="NZ_ASWE01000002.1"/>
</dbReference>
<name>R3TXF4_9ENTE</name>
<keyword evidence="2" id="KW-0812">Transmembrane</keyword>
<comment type="caution">
    <text evidence="3">The sequence shown here is derived from an EMBL/GenBank/DDBJ whole genome shotgun (WGS) entry which is preliminary data.</text>
</comment>
<evidence type="ECO:0000256" key="1">
    <source>
        <dbReference type="SAM" id="MobiDB-lite"/>
    </source>
</evidence>
<evidence type="ECO:0000313" key="3">
    <source>
        <dbReference type="EMBL" id="EOL46299.1"/>
    </source>
</evidence>
<evidence type="ECO:0000313" key="4">
    <source>
        <dbReference type="Proteomes" id="UP000013785"/>
    </source>
</evidence>
<sequence length="164" mass="19216">MENESKEVNAELKQEISDLKGLYVKELERQANERESNAAIELERTEKTEKEQEESIKIENERWDKMYQLIENQSPNEEMLKNEENFRNDILKALNDLNTDDSQMNTLKNIDTKLGVLVKNLDEETKQEEVSYFTNVSILAFLYFFIPAFLAYKGLSKLFDSAFA</sequence>
<dbReference type="STRING" id="154621.RV11_GL000576"/>
<dbReference type="Proteomes" id="UP000013785">
    <property type="component" value="Unassembled WGS sequence"/>
</dbReference>
<feature type="transmembrane region" description="Helical" evidence="2">
    <location>
        <begin position="132"/>
        <end position="152"/>
    </location>
</feature>
<dbReference type="HOGENOM" id="CLU_1616477_0_0_9"/>
<keyword evidence="4" id="KW-1185">Reference proteome</keyword>